<dbReference type="GO" id="GO:0005829">
    <property type="term" value="C:cytosol"/>
    <property type="evidence" value="ECO:0007669"/>
    <property type="project" value="TreeGrafter"/>
</dbReference>
<proteinExistence type="predicted"/>
<name>A0A1M5JPZ3_9GAMM</name>
<keyword evidence="13" id="KW-1185">Reference proteome</keyword>
<dbReference type="SMART" id="SM00862">
    <property type="entry name" value="Trans_reg_C"/>
    <property type="match status" value="1"/>
</dbReference>
<dbReference type="EMBL" id="FQWZ01000001">
    <property type="protein sequence ID" value="SHG42637.1"/>
    <property type="molecule type" value="Genomic_DNA"/>
</dbReference>
<keyword evidence="4" id="KW-0902">Two-component regulatory system</keyword>
<dbReference type="CDD" id="cd00383">
    <property type="entry name" value="trans_reg_C"/>
    <property type="match status" value="1"/>
</dbReference>
<feature type="DNA-binding region" description="OmpR/PhoB-type" evidence="9">
    <location>
        <begin position="114"/>
        <end position="208"/>
    </location>
</feature>
<dbReference type="PROSITE" id="PS50110">
    <property type="entry name" value="RESPONSE_REGULATORY"/>
    <property type="match status" value="1"/>
</dbReference>
<dbReference type="PANTHER" id="PTHR48111">
    <property type="entry name" value="REGULATOR OF RPOS"/>
    <property type="match status" value="1"/>
</dbReference>
<evidence type="ECO:0000313" key="12">
    <source>
        <dbReference type="EMBL" id="SHG42637.1"/>
    </source>
</evidence>
<dbReference type="Gene3D" id="3.40.50.2300">
    <property type="match status" value="1"/>
</dbReference>
<accession>A0A1M5JPZ3</accession>
<dbReference type="InterPro" id="IPR011006">
    <property type="entry name" value="CheY-like_superfamily"/>
</dbReference>
<dbReference type="PROSITE" id="PS51755">
    <property type="entry name" value="OMPR_PHOB"/>
    <property type="match status" value="1"/>
</dbReference>
<evidence type="ECO:0000256" key="5">
    <source>
        <dbReference type="ARBA" id="ARBA00023015"/>
    </source>
</evidence>
<evidence type="ECO:0000256" key="2">
    <source>
        <dbReference type="ARBA" id="ARBA00022490"/>
    </source>
</evidence>
<dbReference type="InterPro" id="IPR039420">
    <property type="entry name" value="WalR-like"/>
</dbReference>
<keyword evidence="2" id="KW-0963">Cytoplasm</keyword>
<evidence type="ECO:0000256" key="7">
    <source>
        <dbReference type="ARBA" id="ARBA00023163"/>
    </source>
</evidence>
<evidence type="ECO:0000256" key="3">
    <source>
        <dbReference type="ARBA" id="ARBA00022553"/>
    </source>
</evidence>
<dbReference type="InterPro" id="IPR001789">
    <property type="entry name" value="Sig_transdc_resp-reg_receiver"/>
</dbReference>
<dbReference type="Gene3D" id="1.10.10.10">
    <property type="entry name" value="Winged helix-like DNA-binding domain superfamily/Winged helix DNA-binding domain"/>
    <property type="match status" value="1"/>
</dbReference>
<dbReference type="Pfam" id="PF00486">
    <property type="entry name" value="Trans_reg_C"/>
    <property type="match status" value="1"/>
</dbReference>
<dbReference type="Pfam" id="PF00072">
    <property type="entry name" value="Response_reg"/>
    <property type="match status" value="1"/>
</dbReference>
<dbReference type="InterPro" id="IPR036388">
    <property type="entry name" value="WH-like_DNA-bd_sf"/>
</dbReference>
<dbReference type="AlphaFoldDB" id="A0A1M5JPZ3"/>
<evidence type="ECO:0000259" key="11">
    <source>
        <dbReference type="PROSITE" id="PS51755"/>
    </source>
</evidence>
<reference evidence="12 13" key="1">
    <citation type="submission" date="2016-11" db="EMBL/GenBank/DDBJ databases">
        <authorList>
            <person name="Jaros S."/>
            <person name="Januszkiewicz K."/>
            <person name="Wedrychowicz H."/>
        </authorList>
    </citation>
    <scope>NUCLEOTIDE SEQUENCE [LARGE SCALE GENOMIC DNA]</scope>
    <source>
        <strain evidence="12 13">CGMCC 1.7049</strain>
    </source>
</reference>
<evidence type="ECO:0000256" key="4">
    <source>
        <dbReference type="ARBA" id="ARBA00023012"/>
    </source>
</evidence>
<gene>
    <name evidence="12" type="ORF">SAMN04488068_0135</name>
</gene>
<evidence type="ECO:0000313" key="13">
    <source>
        <dbReference type="Proteomes" id="UP000199758"/>
    </source>
</evidence>
<keyword evidence="3 8" id="KW-0597">Phosphoprotein</keyword>
<dbReference type="InterPro" id="IPR001867">
    <property type="entry name" value="OmpR/PhoB-type_DNA-bd"/>
</dbReference>
<sequence>MIGDGLRLDLRRRGHVIDWVRSAPDALTAIAAQDYELLLLDLGLPGGDGLDVLRQLRARGSSVPVLILTAREAVMTKVACLDAGADDYLVKPFDPDELAARIRVLQRRRAGAAGPVIEHRGLTLDPATHGVSRDGQPLHLSPREYAILQALIERPGQVLSRGQLEDRLYGWDDAVDSNAVEVHLSGLRKKLPAGTIQNVRGIGWRLAP</sequence>
<protein>
    <submittedName>
        <fullName evidence="12">Two-component system, OmpR family, response regulator</fullName>
    </submittedName>
</protein>
<dbReference type="Proteomes" id="UP000199758">
    <property type="component" value="Unassembled WGS sequence"/>
</dbReference>
<keyword evidence="6 9" id="KW-0238">DNA-binding</keyword>
<evidence type="ECO:0000256" key="1">
    <source>
        <dbReference type="ARBA" id="ARBA00004496"/>
    </source>
</evidence>
<feature type="domain" description="Response regulatory" evidence="10">
    <location>
        <begin position="1"/>
        <end position="106"/>
    </location>
</feature>
<evidence type="ECO:0000256" key="9">
    <source>
        <dbReference type="PROSITE-ProRule" id="PRU01091"/>
    </source>
</evidence>
<dbReference type="GO" id="GO:0006355">
    <property type="term" value="P:regulation of DNA-templated transcription"/>
    <property type="evidence" value="ECO:0007669"/>
    <property type="project" value="InterPro"/>
</dbReference>
<feature type="modified residue" description="4-aspartylphosphate" evidence="8">
    <location>
        <position position="41"/>
    </location>
</feature>
<evidence type="ECO:0000256" key="8">
    <source>
        <dbReference type="PROSITE-ProRule" id="PRU00169"/>
    </source>
</evidence>
<dbReference type="SUPFAM" id="SSF52172">
    <property type="entry name" value="CheY-like"/>
    <property type="match status" value="1"/>
</dbReference>
<dbReference type="STRING" id="490188.SAMN04488068_0135"/>
<dbReference type="GO" id="GO:0032993">
    <property type="term" value="C:protein-DNA complex"/>
    <property type="evidence" value="ECO:0007669"/>
    <property type="project" value="TreeGrafter"/>
</dbReference>
<keyword evidence="7" id="KW-0804">Transcription</keyword>
<keyword evidence="5" id="KW-0805">Transcription regulation</keyword>
<dbReference type="GO" id="GO:0000156">
    <property type="term" value="F:phosphorelay response regulator activity"/>
    <property type="evidence" value="ECO:0007669"/>
    <property type="project" value="TreeGrafter"/>
</dbReference>
<organism evidence="12 13">
    <name type="scientific">Hydrocarboniphaga daqingensis</name>
    <dbReference type="NCBI Taxonomy" id="490188"/>
    <lineage>
        <taxon>Bacteria</taxon>
        <taxon>Pseudomonadati</taxon>
        <taxon>Pseudomonadota</taxon>
        <taxon>Gammaproteobacteria</taxon>
        <taxon>Nevskiales</taxon>
        <taxon>Nevskiaceae</taxon>
        <taxon>Hydrocarboniphaga</taxon>
    </lineage>
</organism>
<dbReference type="GO" id="GO:0000976">
    <property type="term" value="F:transcription cis-regulatory region binding"/>
    <property type="evidence" value="ECO:0007669"/>
    <property type="project" value="TreeGrafter"/>
</dbReference>
<dbReference type="SMART" id="SM00448">
    <property type="entry name" value="REC"/>
    <property type="match status" value="1"/>
</dbReference>
<feature type="domain" description="OmpR/PhoB-type" evidence="11">
    <location>
        <begin position="114"/>
        <end position="208"/>
    </location>
</feature>
<dbReference type="PANTHER" id="PTHR48111:SF35">
    <property type="entry name" value="TRANSCRIPTIONAL REGULATORY PROTEIN QSEB"/>
    <property type="match status" value="1"/>
</dbReference>
<dbReference type="Gene3D" id="6.10.250.690">
    <property type="match status" value="1"/>
</dbReference>
<comment type="subcellular location">
    <subcellularLocation>
        <location evidence="1">Cytoplasm</location>
    </subcellularLocation>
</comment>
<evidence type="ECO:0000259" key="10">
    <source>
        <dbReference type="PROSITE" id="PS50110"/>
    </source>
</evidence>
<evidence type="ECO:0000256" key="6">
    <source>
        <dbReference type="ARBA" id="ARBA00023125"/>
    </source>
</evidence>